<protein>
    <submittedName>
        <fullName evidence="1">Uncharacterized protein</fullName>
    </submittedName>
</protein>
<dbReference type="Proteomes" id="UP000070700">
    <property type="component" value="Unassembled WGS sequence"/>
</dbReference>
<evidence type="ECO:0000313" key="2">
    <source>
        <dbReference type="Proteomes" id="UP000070700"/>
    </source>
</evidence>
<keyword evidence="2" id="KW-1185">Reference proteome</keyword>
<proteinExistence type="predicted"/>
<dbReference type="AlphaFoldDB" id="A0A132B813"/>
<gene>
    <name evidence="1" type="ORF">LY89DRAFT_691323</name>
</gene>
<dbReference type="EMBL" id="KQ947437">
    <property type="protein sequence ID" value="KUJ08014.1"/>
    <property type="molecule type" value="Genomic_DNA"/>
</dbReference>
<feature type="non-terminal residue" evidence="1">
    <location>
        <position position="1"/>
    </location>
</feature>
<dbReference type="GeneID" id="28826009"/>
<organism evidence="1 2">
    <name type="scientific">Mollisia scopiformis</name>
    <name type="common">Conifer needle endophyte fungus</name>
    <name type="synonym">Phialocephala scopiformis</name>
    <dbReference type="NCBI Taxonomy" id="149040"/>
    <lineage>
        <taxon>Eukaryota</taxon>
        <taxon>Fungi</taxon>
        <taxon>Dikarya</taxon>
        <taxon>Ascomycota</taxon>
        <taxon>Pezizomycotina</taxon>
        <taxon>Leotiomycetes</taxon>
        <taxon>Helotiales</taxon>
        <taxon>Mollisiaceae</taxon>
        <taxon>Mollisia</taxon>
    </lineage>
</organism>
<dbReference type="InParanoid" id="A0A132B813"/>
<dbReference type="OrthoDB" id="341259at2759"/>
<feature type="non-terminal residue" evidence="1">
    <location>
        <position position="277"/>
    </location>
</feature>
<sequence>LISLVVEGKLVWLRGSTPPLVDYVSKLVTINGELYKSGAESSVRNENIETITEELLSLIRKVKGVNSRIKSFRMALRSVWSEQKIQEIERRLEMFREAINLRVVVNFRTQFDLVTLRLEGKFDNLDANARLLLDAIIDCRDVFETKLEEQTETLRGFHANTAAVARAREEARSYFTDVLRLLNVVSQDRHESSQRESEKLQETMLRIVEEMEEQRALIERLQRERERDPSLRERLDLRDRLNTAYAVLFRLAMVLAGLQLETAEILNYKADTYGPYL</sequence>
<accession>A0A132B813</accession>
<reference evidence="1 2" key="1">
    <citation type="submission" date="2015-10" db="EMBL/GenBank/DDBJ databases">
        <title>Full genome of DAOMC 229536 Phialocephala scopiformis, a fungal endophyte of spruce producing the potent anti-insectan compound rugulosin.</title>
        <authorList>
            <consortium name="DOE Joint Genome Institute"/>
            <person name="Walker A.K."/>
            <person name="Frasz S.L."/>
            <person name="Seifert K.A."/>
            <person name="Miller J.D."/>
            <person name="Mondo S.J."/>
            <person name="Labutti K."/>
            <person name="Lipzen A."/>
            <person name="Dockter R."/>
            <person name="Kennedy M."/>
            <person name="Grigoriev I.V."/>
            <person name="Spatafora J.W."/>
        </authorList>
    </citation>
    <scope>NUCLEOTIDE SEQUENCE [LARGE SCALE GENOMIC DNA]</scope>
    <source>
        <strain evidence="1 2">CBS 120377</strain>
    </source>
</reference>
<dbReference type="RefSeq" id="XP_018062369.1">
    <property type="nucleotide sequence ID" value="XM_018216283.1"/>
</dbReference>
<name>A0A132B813_MOLSC</name>
<evidence type="ECO:0000313" key="1">
    <source>
        <dbReference type="EMBL" id="KUJ08014.1"/>
    </source>
</evidence>
<dbReference type="KEGG" id="psco:LY89DRAFT_691323"/>